<proteinExistence type="predicted"/>
<evidence type="ECO:0000256" key="2">
    <source>
        <dbReference type="SAM" id="SignalP"/>
    </source>
</evidence>
<keyword evidence="4" id="KW-1185">Reference proteome</keyword>
<feature type="signal peptide" evidence="2">
    <location>
        <begin position="1"/>
        <end position="22"/>
    </location>
</feature>
<feature type="region of interest" description="Disordered" evidence="1">
    <location>
        <begin position="163"/>
        <end position="183"/>
    </location>
</feature>
<dbReference type="Proteomes" id="UP000620327">
    <property type="component" value="Unassembled WGS sequence"/>
</dbReference>
<feature type="compositionally biased region" description="Basic and acidic residues" evidence="1">
    <location>
        <begin position="166"/>
        <end position="183"/>
    </location>
</feature>
<evidence type="ECO:0000313" key="4">
    <source>
        <dbReference type="Proteomes" id="UP000620327"/>
    </source>
</evidence>
<organism evidence="3 4">
    <name type="scientific">Dysosmobacter segnis</name>
    <dbReference type="NCBI Taxonomy" id="2763042"/>
    <lineage>
        <taxon>Bacteria</taxon>
        <taxon>Bacillati</taxon>
        <taxon>Bacillota</taxon>
        <taxon>Clostridia</taxon>
        <taxon>Eubacteriales</taxon>
        <taxon>Oscillospiraceae</taxon>
        <taxon>Dysosmobacter</taxon>
    </lineage>
</organism>
<dbReference type="PROSITE" id="PS51257">
    <property type="entry name" value="PROKAR_LIPOPROTEIN"/>
    <property type="match status" value="1"/>
</dbReference>
<sequence length="183" mass="20256">MKKRWTAFFLAFLLGLGLTACGKTPGPDTNTDVPPSAADSAEDTRQQTSTPFSADYWTAVRHESYDAMNDCMKTSAMPTEAWWADLYLNEDGTAQFWDVLGSYYNTSLLDGNWWLGADSTLRLTGTMNTGEPLTLDGRIESTDSLAIETPLRRYLLLCPGRAAGPRRRDGDRGPLRNVAHDPL</sequence>
<evidence type="ECO:0008006" key="5">
    <source>
        <dbReference type="Google" id="ProtNLM"/>
    </source>
</evidence>
<dbReference type="EMBL" id="JACOQI010000017">
    <property type="protein sequence ID" value="MBC5771492.1"/>
    <property type="molecule type" value="Genomic_DNA"/>
</dbReference>
<protein>
    <recommendedName>
        <fullName evidence="5">AttH domain-containing protein</fullName>
    </recommendedName>
</protein>
<name>A0A923MIS6_9FIRM</name>
<accession>A0A923MIS6</accession>
<feature type="region of interest" description="Disordered" evidence="1">
    <location>
        <begin position="25"/>
        <end position="50"/>
    </location>
</feature>
<evidence type="ECO:0000313" key="3">
    <source>
        <dbReference type="EMBL" id="MBC5771492.1"/>
    </source>
</evidence>
<feature type="chain" id="PRO_5036874751" description="AttH domain-containing protein" evidence="2">
    <location>
        <begin position="23"/>
        <end position="183"/>
    </location>
</feature>
<evidence type="ECO:0000256" key="1">
    <source>
        <dbReference type="SAM" id="MobiDB-lite"/>
    </source>
</evidence>
<keyword evidence="2" id="KW-0732">Signal</keyword>
<dbReference type="AlphaFoldDB" id="A0A923MIS6"/>
<dbReference type="RefSeq" id="WP_187015687.1">
    <property type="nucleotide sequence ID" value="NZ_JACOQI010000017.1"/>
</dbReference>
<comment type="caution">
    <text evidence="3">The sequence shown here is derived from an EMBL/GenBank/DDBJ whole genome shotgun (WGS) entry which is preliminary data.</text>
</comment>
<gene>
    <name evidence="3" type="ORF">H8Z83_14425</name>
</gene>
<reference evidence="3" key="1">
    <citation type="submission" date="2020-08" db="EMBL/GenBank/DDBJ databases">
        <title>Genome public.</title>
        <authorList>
            <person name="Liu C."/>
            <person name="Sun Q."/>
        </authorList>
    </citation>
    <scope>NUCLEOTIDE SEQUENCE</scope>
    <source>
        <strain evidence="3">BX15</strain>
    </source>
</reference>